<keyword evidence="3" id="KW-1185">Reference proteome</keyword>
<protein>
    <submittedName>
        <fullName evidence="2">Uncharacterized protein</fullName>
    </submittedName>
</protein>
<evidence type="ECO:0000313" key="3">
    <source>
        <dbReference type="Proteomes" id="UP000327118"/>
    </source>
</evidence>
<feature type="chain" id="PRO_5024901657" evidence="1">
    <location>
        <begin position="18"/>
        <end position="148"/>
    </location>
</feature>
<reference evidence="3" key="1">
    <citation type="submission" date="2019-04" db="EMBL/GenBank/DDBJ databases">
        <title>Friends and foes A comparative genomics studyof 23 Aspergillus species from section Flavi.</title>
        <authorList>
            <consortium name="DOE Joint Genome Institute"/>
            <person name="Kjaerbolling I."/>
            <person name="Vesth T."/>
            <person name="Frisvad J.C."/>
            <person name="Nybo J.L."/>
            <person name="Theobald S."/>
            <person name="Kildgaard S."/>
            <person name="Isbrandt T."/>
            <person name="Kuo A."/>
            <person name="Sato A."/>
            <person name="Lyhne E.K."/>
            <person name="Kogle M.E."/>
            <person name="Wiebenga A."/>
            <person name="Kun R.S."/>
            <person name="Lubbers R.J."/>
            <person name="Makela M.R."/>
            <person name="Barry K."/>
            <person name="Chovatia M."/>
            <person name="Clum A."/>
            <person name="Daum C."/>
            <person name="Haridas S."/>
            <person name="He G."/>
            <person name="LaButti K."/>
            <person name="Lipzen A."/>
            <person name="Mondo S."/>
            <person name="Riley R."/>
            <person name="Salamov A."/>
            <person name="Simmons B.A."/>
            <person name="Magnuson J.K."/>
            <person name="Henrissat B."/>
            <person name="Mortensen U.H."/>
            <person name="Larsen T.O."/>
            <person name="Devries R.P."/>
            <person name="Grigoriev I.V."/>
            <person name="Machida M."/>
            <person name="Baker S.E."/>
            <person name="Andersen M.R."/>
        </authorList>
    </citation>
    <scope>NUCLEOTIDE SEQUENCE [LARGE SCALE GENOMIC DNA]</scope>
    <source>
        <strain evidence="3">CBS 553.77</strain>
    </source>
</reference>
<organism evidence="2 3">
    <name type="scientific">Aspergillus coremiiformis</name>
    <dbReference type="NCBI Taxonomy" id="138285"/>
    <lineage>
        <taxon>Eukaryota</taxon>
        <taxon>Fungi</taxon>
        <taxon>Dikarya</taxon>
        <taxon>Ascomycota</taxon>
        <taxon>Pezizomycotina</taxon>
        <taxon>Eurotiomycetes</taxon>
        <taxon>Eurotiomycetidae</taxon>
        <taxon>Eurotiales</taxon>
        <taxon>Aspergillaceae</taxon>
        <taxon>Aspergillus</taxon>
        <taxon>Aspergillus subgen. Circumdati</taxon>
    </lineage>
</organism>
<dbReference type="AlphaFoldDB" id="A0A5N6Z5B8"/>
<evidence type="ECO:0000313" key="2">
    <source>
        <dbReference type="EMBL" id="KAE8352867.1"/>
    </source>
</evidence>
<sequence length="148" mass="14868">MRTSNILLCLVPAVALAAEGDQALPAVAPSPSLPNITPPVPLPNIQIPPSGEEESKVPLEARQLIQVANPGAAAQPPAATAAEAILPTTIVDQWPEPSSGSIGLGTLTPSAGVTKSLRARSEGTLGQTPWIGMAIGLTCTALAAVMLG</sequence>
<gene>
    <name evidence="2" type="ORF">BDV28DRAFT_134408</name>
</gene>
<keyword evidence="1" id="KW-0732">Signal</keyword>
<evidence type="ECO:0000256" key="1">
    <source>
        <dbReference type="SAM" id="SignalP"/>
    </source>
</evidence>
<dbReference type="Proteomes" id="UP000327118">
    <property type="component" value="Unassembled WGS sequence"/>
</dbReference>
<proteinExistence type="predicted"/>
<accession>A0A5N6Z5B8</accession>
<name>A0A5N6Z5B8_9EURO</name>
<dbReference type="EMBL" id="ML739116">
    <property type="protein sequence ID" value="KAE8352867.1"/>
    <property type="molecule type" value="Genomic_DNA"/>
</dbReference>
<feature type="signal peptide" evidence="1">
    <location>
        <begin position="1"/>
        <end position="17"/>
    </location>
</feature>
<dbReference type="OrthoDB" id="4349001at2759"/>